<evidence type="ECO:0000256" key="3">
    <source>
        <dbReference type="ARBA" id="ARBA00022692"/>
    </source>
</evidence>
<keyword evidence="3 6" id="KW-0812">Transmembrane</keyword>
<evidence type="ECO:0000256" key="5">
    <source>
        <dbReference type="ARBA" id="ARBA00023136"/>
    </source>
</evidence>
<reference evidence="9 10" key="1">
    <citation type="submission" date="2020-08" db="EMBL/GenBank/DDBJ databases">
        <title>Genomic Encyclopedia of Type Strains, Phase IV (KMG-IV): sequencing the most valuable type-strain genomes for metagenomic binning, comparative biology and taxonomic classification.</title>
        <authorList>
            <person name="Goeker M."/>
        </authorList>
    </citation>
    <scope>NUCLEOTIDE SEQUENCE [LARGE SCALE GENOMIC DNA]</scope>
    <source>
        <strain evidence="9 10">DSM 105074</strain>
    </source>
</reference>
<dbReference type="Proteomes" id="UP000557307">
    <property type="component" value="Unassembled WGS sequence"/>
</dbReference>
<dbReference type="GO" id="GO:0005886">
    <property type="term" value="C:plasma membrane"/>
    <property type="evidence" value="ECO:0007669"/>
    <property type="project" value="UniProtKB-SubCell"/>
</dbReference>
<dbReference type="AlphaFoldDB" id="A0A840U0D4"/>
<organism evidence="9 10">
    <name type="scientific">Rhabdobacter roseus</name>
    <dbReference type="NCBI Taxonomy" id="1655419"/>
    <lineage>
        <taxon>Bacteria</taxon>
        <taxon>Pseudomonadati</taxon>
        <taxon>Bacteroidota</taxon>
        <taxon>Cytophagia</taxon>
        <taxon>Cytophagales</taxon>
        <taxon>Cytophagaceae</taxon>
        <taxon>Rhabdobacter</taxon>
    </lineage>
</organism>
<evidence type="ECO:0000256" key="6">
    <source>
        <dbReference type="SAM" id="Phobius"/>
    </source>
</evidence>
<evidence type="ECO:0000259" key="8">
    <source>
        <dbReference type="Pfam" id="PF12704"/>
    </source>
</evidence>
<dbReference type="PANTHER" id="PTHR30572">
    <property type="entry name" value="MEMBRANE COMPONENT OF TRANSPORTER-RELATED"/>
    <property type="match status" value="1"/>
</dbReference>
<comment type="subcellular location">
    <subcellularLocation>
        <location evidence="1">Cell membrane</location>
        <topology evidence="1">Multi-pass membrane protein</topology>
    </subcellularLocation>
</comment>
<keyword evidence="2" id="KW-1003">Cell membrane</keyword>
<dbReference type="InterPro" id="IPR050250">
    <property type="entry name" value="Macrolide_Exporter_MacB"/>
</dbReference>
<feature type="domain" description="ABC3 transporter permease C-terminal" evidence="7">
    <location>
        <begin position="680"/>
        <end position="793"/>
    </location>
</feature>
<feature type="transmembrane region" description="Helical" evidence="6">
    <location>
        <begin position="381"/>
        <end position="404"/>
    </location>
</feature>
<feature type="transmembrane region" description="Helical" evidence="6">
    <location>
        <begin position="287"/>
        <end position="309"/>
    </location>
</feature>
<dbReference type="Pfam" id="PF12704">
    <property type="entry name" value="MacB_PCD"/>
    <property type="match status" value="2"/>
</dbReference>
<feature type="transmembrane region" description="Helical" evidence="6">
    <location>
        <begin position="677"/>
        <end position="701"/>
    </location>
</feature>
<feature type="domain" description="ABC3 transporter permease C-terminal" evidence="7">
    <location>
        <begin position="293"/>
        <end position="409"/>
    </location>
</feature>
<feature type="transmembrane region" description="Helical" evidence="6">
    <location>
        <begin position="760"/>
        <end position="781"/>
    </location>
</feature>
<gene>
    <name evidence="9" type="ORF">HNQ92_003760</name>
</gene>
<comment type="caution">
    <text evidence="9">The sequence shown here is derived from an EMBL/GenBank/DDBJ whole genome shotgun (WGS) entry which is preliminary data.</text>
</comment>
<sequence length="800" mass="89633">MIRNFLKIAWRNLVKNKVYSFINISGLATGMAVAMLIGLWIYDELSYNTYHPSYEDIAQVMQKQTSNGKTYTGSAIPFPLGKELQEKYGSSFKYLVMSSWEGEHFLSVGDTKLNKTGNFMDADAAKLLSLKMLKGTQDGLKDPNSILLAASTAQALFGSAEPLDKVLKINNKLDVKVTGVYEDIPHNNQFSALTFIAPWDLYVASEEWIQRARDNAQWGNNSFQLFAQIADNADFAAVDKRILKSKYNNVSEGEKKFDAQIFLHPMRDWRLRSHWENGVQTGGLIEYVWLFGIIGIFVLLLACINFMNLSTARSEKRAKEVGIRKAIGSVRGQLISQFFNESLLVASLAFVLSLVLVQLVLPWFNQVADKQMLVLWASPWFWLGSIGFTVLTGLVAGSYPALYLSSFQPIKVLKGTFKVGRFASVPRQVLVVVQFSISLALIIGTIIVYNQIQYSKDRPIGYNRDGLVMVLMKSPDFYGKFDVLRTELKNAGAIEELAESSSPLTSVWSNSGGFDWPGKDPKLDTDFATVFVTHEFGKTVGWQFKDGRDFSRDFSSDSSGVVLNEAAVKFMGIKDPVGTSIYWGFGSDREEFKIVGVIKDMLMQSPYEPVKQSIYFLDYENVNWITLKLNPNQSATKSLATIESTFRKHIPSAPFDYKFADEEFGKKFANEERIGKLATFFAALAIFISCLGLFGLASFVAEQRTKEIGVRKVLGASVFNLWQMLSKDFVVLVIIGFVIATPVAYYFLSGWLQKYEYRTAISWWVFGVSGLGGLLVTLLTVSFQSIKAALMNPVKSLRSE</sequence>
<dbReference type="Pfam" id="PF02687">
    <property type="entry name" value="FtsX"/>
    <property type="match status" value="2"/>
</dbReference>
<dbReference type="PANTHER" id="PTHR30572:SF18">
    <property type="entry name" value="ABC-TYPE MACROLIDE FAMILY EXPORT SYSTEM PERMEASE COMPONENT 2"/>
    <property type="match status" value="1"/>
</dbReference>
<feature type="transmembrane region" description="Helical" evidence="6">
    <location>
        <begin position="729"/>
        <end position="748"/>
    </location>
</feature>
<feature type="domain" description="MacB-like periplasmic core" evidence="8">
    <location>
        <begin position="436"/>
        <end position="638"/>
    </location>
</feature>
<name>A0A840U0D4_9BACT</name>
<dbReference type="EMBL" id="JACHGF010000006">
    <property type="protein sequence ID" value="MBB5285600.1"/>
    <property type="molecule type" value="Genomic_DNA"/>
</dbReference>
<evidence type="ECO:0000259" key="7">
    <source>
        <dbReference type="Pfam" id="PF02687"/>
    </source>
</evidence>
<dbReference type="GO" id="GO:0022857">
    <property type="term" value="F:transmembrane transporter activity"/>
    <property type="evidence" value="ECO:0007669"/>
    <property type="project" value="TreeGrafter"/>
</dbReference>
<evidence type="ECO:0000256" key="1">
    <source>
        <dbReference type="ARBA" id="ARBA00004651"/>
    </source>
</evidence>
<keyword evidence="4 6" id="KW-1133">Transmembrane helix</keyword>
<protein>
    <submittedName>
        <fullName evidence="9">ABC-type antimicrobial peptide transport system permease subunit</fullName>
    </submittedName>
</protein>
<dbReference type="InterPro" id="IPR025857">
    <property type="entry name" value="MacB_PCD"/>
</dbReference>
<dbReference type="RefSeq" id="WP_184175938.1">
    <property type="nucleotide sequence ID" value="NZ_JACHGF010000006.1"/>
</dbReference>
<evidence type="ECO:0000256" key="4">
    <source>
        <dbReference type="ARBA" id="ARBA00022989"/>
    </source>
</evidence>
<evidence type="ECO:0000256" key="2">
    <source>
        <dbReference type="ARBA" id="ARBA00022475"/>
    </source>
</evidence>
<feature type="transmembrane region" description="Helical" evidence="6">
    <location>
        <begin position="21"/>
        <end position="42"/>
    </location>
</feature>
<dbReference type="InterPro" id="IPR003838">
    <property type="entry name" value="ABC3_permease_C"/>
</dbReference>
<proteinExistence type="predicted"/>
<feature type="transmembrane region" description="Helical" evidence="6">
    <location>
        <begin position="425"/>
        <end position="449"/>
    </location>
</feature>
<evidence type="ECO:0000313" key="10">
    <source>
        <dbReference type="Proteomes" id="UP000557307"/>
    </source>
</evidence>
<keyword evidence="10" id="KW-1185">Reference proteome</keyword>
<keyword evidence="5 6" id="KW-0472">Membrane</keyword>
<feature type="transmembrane region" description="Helical" evidence="6">
    <location>
        <begin position="343"/>
        <end position="361"/>
    </location>
</feature>
<accession>A0A840U0D4</accession>
<evidence type="ECO:0000313" key="9">
    <source>
        <dbReference type="EMBL" id="MBB5285600.1"/>
    </source>
</evidence>
<feature type="domain" description="MacB-like periplasmic core" evidence="8">
    <location>
        <begin position="20"/>
        <end position="242"/>
    </location>
</feature>